<dbReference type="PANTHER" id="PTHR42978">
    <property type="entry name" value="QUORUM-QUENCHING LACTONASE YTNP-RELATED-RELATED"/>
    <property type="match status" value="1"/>
</dbReference>
<accession>A0A1H3U9G2</accession>
<evidence type="ECO:0000313" key="8">
    <source>
        <dbReference type="Proteomes" id="UP000199632"/>
    </source>
</evidence>
<dbReference type="InterPro" id="IPR001279">
    <property type="entry name" value="Metallo-B-lactamas"/>
</dbReference>
<dbReference type="InterPro" id="IPR036866">
    <property type="entry name" value="RibonucZ/Hydroxyglut_hydro"/>
</dbReference>
<dbReference type="PANTHER" id="PTHR42978:SF7">
    <property type="entry name" value="METALLO-HYDROLASE RV2300C-RELATED"/>
    <property type="match status" value="1"/>
</dbReference>
<evidence type="ECO:0000259" key="6">
    <source>
        <dbReference type="SMART" id="SM00849"/>
    </source>
</evidence>
<keyword evidence="3" id="KW-0479">Metal-binding</keyword>
<dbReference type="InterPro" id="IPR051013">
    <property type="entry name" value="MBL_superfamily_lactonases"/>
</dbReference>
<dbReference type="SUPFAM" id="SSF56281">
    <property type="entry name" value="Metallo-hydrolase/oxidoreductase"/>
    <property type="match status" value="1"/>
</dbReference>
<dbReference type="Gene3D" id="3.60.15.10">
    <property type="entry name" value="Ribonuclease Z/Hydroxyacylglutathione hydrolase-like"/>
    <property type="match status" value="1"/>
</dbReference>
<proteinExistence type="inferred from homology"/>
<dbReference type="OrthoDB" id="3196337at2"/>
<dbReference type="GO" id="GO:0046872">
    <property type="term" value="F:metal ion binding"/>
    <property type="evidence" value="ECO:0007669"/>
    <property type="project" value="UniProtKB-KW"/>
</dbReference>
<dbReference type="EMBL" id="FNQB01000004">
    <property type="protein sequence ID" value="SDZ58445.1"/>
    <property type="molecule type" value="Genomic_DNA"/>
</dbReference>
<feature type="domain" description="Metallo-beta-lactamase" evidence="6">
    <location>
        <begin position="44"/>
        <end position="271"/>
    </location>
</feature>
<name>A0A1H3U9G2_9ACTN</name>
<comment type="cofactor">
    <cofactor evidence="1">
        <name>Zn(2+)</name>
        <dbReference type="ChEBI" id="CHEBI:29105"/>
    </cofactor>
</comment>
<keyword evidence="5" id="KW-0862">Zinc</keyword>
<dbReference type="AlphaFoldDB" id="A0A1H3U9G2"/>
<reference evidence="8" key="1">
    <citation type="submission" date="2016-10" db="EMBL/GenBank/DDBJ databases">
        <authorList>
            <person name="Varghese N."/>
            <person name="Submissions S."/>
        </authorList>
    </citation>
    <scope>NUCLEOTIDE SEQUENCE [LARGE SCALE GENOMIC DNA]</scope>
    <source>
        <strain evidence="8">DSM 44718</strain>
    </source>
</reference>
<sequence length="291" mass="31552">MAGVTRVAVVSTGTVQIRPEHRETNGTPLMWWLNTSRRWTDPLPINVYVIEHDKGLVLFDTGQDRRSVTDPGYFPGGPAGHIYRRLAKFDVPAGATLTDRLREQGYNIGDVRVAVLSHLHQDHIGGLRELPRSAKILVHAAELAAVDKKLAVFAGLMREHIRVPGVSFTAVTPQRVEDPDLAPFSHAHDVMGDGSLMLLPTPGHTPGSMSLLLRDQGLPPMLFVGDVTYDVQRLAADRIPGVGDPTGLHEVTRRVNLLAARHPGMPVLAAHDPAAAGLLATAVREHGTMRG</sequence>
<evidence type="ECO:0000256" key="4">
    <source>
        <dbReference type="ARBA" id="ARBA00022801"/>
    </source>
</evidence>
<evidence type="ECO:0000256" key="5">
    <source>
        <dbReference type="ARBA" id="ARBA00022833"/>
    </source>
</evidence>
<comment type="similarity">
    <text evidence="2">Belongs to the metallo-beta-lactamase superfamily.</text>
</comment>
<gene>
    <name evidence="7" type="ORF">SAMN05421684_6711</name>
</gene>
<dbReference type="SMART" id="SM00849">
    <property type="entry name" value="Lactamase_B"/>
    <property type="match status" value="1"/>
</dbReference>
<dbReference type="Proteomes" id="UP000199632">
    <property type="component" value="Unassembled WGS sequence"/>
</dbReference>
<evidence type="ECO:0000256" key="1">
    <source>
        <dbReference type="ARBA" id="ARBA00001947"/>
    </source>
</evidence>
<dbReference type="Pfam" id="PF00753">
    <property type="entry name" value="Lactamase_B"/>
    <property type="match status" value="1"/>
</dbReference>
<dbReference type="STRING" id="137265.SAMN05421684_6711"/>
<keyword evidence="8" id="KW-1185">Reference proteome</keyword>
<evidence type="ECO:0000313" key="7">
    <source>
        <dbReference type="EMBL" id="SDZ58445.1"/>
    </source>
</evidence>
<dbReference type="GO" id="GO:0016787">
    <property type="term" value="F:hydrolase activity"/>
    <property type="evidence" value="ECO:0007669"/>
    <property type="project" value="UniProtKB-KW"/>
</dbReference>
<dbReference type="RefSeq" id="WP_090801003.1">
    <property type="nucleotide sequence ID" value="NZ_BOND01000007.1"/>
</dbReference>
<keyword evidence="4" id="KW-0378">Hydrolase</keyword>
<organism evidence="7 8">
    <name type="scientific">Asanoa ishikariensis</name>
    <dbReference type="NCBI Taxonomy" id="137265"/>
    <lineage>
        <taxon>Bacteria</taxon>
        <taxon>Bacillati</taxon>
        <taxon>Actinomycetota</taxon>
        <taxon>Actinomycetes</taxon>
        <taxon>Micromonosporales</taxon>
        <taxon>Micromonosporaceae</taxon>
        <taxon>Asanoa</taxon>
    </lineage>
</organism>
<protein>
    <submittedName>
        <fullName evidence="7">Glyoxylase, beta-lactamase superfamily II</fullName>
    </submittedName>
</protein>
<evidence type="ECO:0000256" key="2">
    <source>
        <dbReference type="ARBA" id="ARBA00007749"/>
    </source>
</evidence>
<evidence type="ECO:0000256" key="3">
    <source>
        <dbReference type="ARBA" id="ARBA00022723"/>
    </source>
</evidence>